<dbReference type="Proteomes" id="UP000060043">
    <property type="component" value="Chromosome"/>
</dbReference>
<proteinExistence type="predicted"/>
<dbReference type="GeneID" id="14552283"/>
<organism evidence="1 4">
    <name type="scientific">Sulfolobus acidocaldarius</name>
    <dbReference type="NCBI Taxonomy" id="2285"/>
    <lineage>
        <taxon>Archaea</taxon>
        <taxon>Thermoproteota</taxon>
        <taxon>Thermoprotei</taxon>
        <taxon>Sulfolobales</taxon>
        <taxon>Sulfolobaceae</taxon>
        <taxon>Sulfolobus</taxon>
    </lineage>
</organism>
<dbReference type="RefSeq" id="WP_011278599.1">
    <property type="nucleotide sequence ID" value="NZ_BHWZ01000004.1"/>
</dbReference>
<evidence type="ECO:0000313" key="2">
    <source>
        <dbReference type="EMBL" id="ALU30780.1"/>
    </source>
</evidence>
<dbReference type="STRING" id="1435377.SUSAZ_08525"/>
<dbReference type="EMBL" id="CP013695">
    <property type="protein sequence ID" value="ALU30780.1"/>
    <property type="molecule type" value="Genomic_DNA"/>
</dbReference>
<dbReference type="AlphaFoldDB" id="A0A0U3FAA9"/>
<dbReference type="EMBL" id="CP013694">
    <property type="protein sequence ID" value="ALU30090.1"/>
    <property type="molecule type" value="Genomic_DNA"/>
</dbReference>
<name>A0A0U3FAA9_9CREN</name>
<evidence type="ECO:0008006" key="5">
    <source>
        <dbReference type="Google" id="ProtNLM"/>
    </source>
</evidence>
<accession>A0A0U3FAA9</accession>
<evidence type="ECO:0000313" key="3">
    <source>
        <dbReference type="Proteomes" id="UP000060043"/>
    </source>
</evidence>
<sequence>MPVITVRIDDELKEKMDQLSYINWSEVIRRSIISVIEEENKKRKENFKKKDNDRIKRASVKAEEFYAYLGGEKSEEKIREWRDKNWQL</sequence>
<evidence type="ECO:0000313" key="1">
    <source>
        <dbReference type="EMBL" id="ALU30090.1"/>
    </source>
</evidence>
<gene>
    <name evidence="1" type="ORF">ATY89_09180</name>
    <name evidence="2" type="ORF">ATZ20_00590</name>
</gene>
<dbReference type="OMA" id="KHINWSE"/>
<dbReference type="Proteomes" id="UP000065473">
    <property type="component" value="Chromosome"/>
</dbReference>
<dbReference type="PaxDb" id="1435377-SUSAZ_08525"/>
<dbReference type="OrthoDB" id="39930at2157"/>
<protein>
    <recommendedName>
        <fullName evidence="5">VapB-type antitoxin</fullName>
    </recommendedName>
</protein>
<evidence type="ECO:0000313" key="4">
    <source>
        <dbReference type="Proteomes" id="UP000065473"/>
    </source>
</evidence>
<reference evidence="3 4" key="1">
    <citation type="submission" date="2015-12" db="EMBL/GenBank/DDBJ databases">
        <title>A stable core within a dynamic pangenome in Sulfolobus acidocaldarius.</title>
        <authorList>
            <person name="Anderson R."/>
            <person name="Kouris A."/>
            <person name="Seward C."/>
            <person name="Campbell K."/>
            <person name="Whitaker R."/>
        </authorList>
    </citation>
    <scope>NUCLEOTIDE SEQUENCE [LARGE SCALE GENOMIC DNA]</scope>
    <source>
        <strain evidence="1 4">GG12-C01-09</strain>
        <strain evidence="2 3">NG05B_CO5_07</strain>
    </source>
</reference>